<sequence length="318" mass="34797">MMNETGMLNKRSFALGLVLVSILVLFLGIDYLENTFLRDPNSQLASAPEAKFNYFSNVQLIASAAIVYDVEKKEVLFHKNAGKQLPLASVTKLMLVSVADEVLDPDTPVTITERSLSREGDSGLFENEIWRAQDLMDFTLIESSNDGAEALSEASEIRIRAKYLNAPTNEATIWRMNEKAKELSLRQTYFTDASGLDESETMASAYGSARDVAQLILHILRETPELLFATAKNGMLLRSTNGGVHQTNNTNDALGEIPGLIGGKTGFTDLAGGNLAIVFDVGLRRPIIAVVLNSTQEGRFDDMKKLVDASQKTIASEN</sequence>
<evidence type="ECO:0000313" key="3">
    <source>
        <dbReference type="EMBL" id="PIR86437.1"/>
    </source>
</evidence>
<evidence type="ECO:0000256" key="1">
    <source>
        <dbReference type="SAM" id="Phobius"/>
    </source>
</evidence>
<feature type="transmembrane region" description="Helical" evidence="1">
    <location>
        <begin position="12"/>
        <end position="32"/>
    </location>
</feature>
<dbReference type="SUPFAM" id="SSF56601">
    <property type="entry name" value="beta-lactamase/transpeptidase-like"/>
    <property type="match status" value="1"/>
</dbReference>
<evidence type="ECO:0000313" key="4">
    <source>
        <dbReference type="Proteomes" id="UP000230706"/>
    </source>
</evidence>
<proteinExistence type="predicted"/>
<feature type="domain" description="Peptidase S11 D-alanyl-D-alanine carboxypeptidase A N-terminal" evidence="2">
    <location>
        <begin position="58"/>
        <end position="294"/>
    </location>
</feature>
<evidence type="ECO:0000259" key="2">
    <source>
        <dbReference type="Pfam" id="PF00768"/>
    </source>
</evidence>
<accession>A0A2H0UJ63</accession>
<dbReference type="AlphaFoldDB" id="A0A2H0UJ63"/>
<organism evidence="3 4">
    <name type="scientific">Candidatus Kaiserbacteria bacterium CG10_big_fil_rev_8_21_14_0_10_43_70</name>
    <dbReference type="NCBI Taxonomy" id="1974605"/>
    <lineage>
        <taxon>Bacteria</taxon>
        <taxon>Candidatus Kaiseribacteriota</taxon>
    </lineage>
</organism>
<gene>
    <name evidence="3" type="ORF">COU13_00960</name>
</gene>
<reference evidence="4" key="1">
    <citation type="submission" date="2017-09" db="EMBL/GenBank/DDBJ databases">
        <title>Depth-based differentiation of microbial function through sediment-hosted aquifers and enrichment of novel symbionts in the deep terrestrial subsurface.</title>
        <authorList>
            <person name="Probst A.J."/>
            <person name="Ladd B."/>
            <person name="Jarett J.K."/>
            <person name="Geller-Mcgrath D.E."/>
            <person name="Sieber C.M.K."/>
            <person name="Emerson J.B."/>
            <person name="Anantharaman K."/>
            <person name="Thomas B.C."/>
            <person name="Malmstrom R."/>
            <person name="Stieglmeier M."/>
            <person name="Klingl A."/>
            <person name="Woyke T."/>
            <person name="Ryan C.M."/>
            <person name="Banfield J.F."/>
        </authorList>
    </citation>
    <scope>NUCLEOTIDE SEQUENCE [LARGE SCALE GENOMIC DNA]</scope>
</reference>
<comment type="caution">
    <text evidence="3">The sequence shown here is derived from an EMBL/GenBank/DDBJ whole genome shotgun (WGS) entry which is preliminary data.</text>
</comment>
<dbReference type="Proteomes" id="UP000230706">
    <property type="component" value="Unassembled WGS sequence"/>
</dbReference>
<dbReference type="Pfam" id="PF00768">
    <property type="entry name" value="Peptidase_S11"/>
    <property type="match status" value="1"/>
</dbReference>
<dbReference type="PANTHER" id="PTHR21581:SF26">
    <property type="entry name" value="D-ALANYL-D-ALANINE ENDOPEPTIDASE"/>
    <property type="match status" value="1"/>
</dbReference>
<dbReference type="GO" id="GO:0006508">
    <property type="term" value="P:proteolysis"/>
    <property type="evidence" value="ECO:0007669"/>
    <property type="project" value="InterPro"/>
</dbReference>
<keyword evidence="1" id="KW-0812">Transmembrane</keyword>
<keyword evidence="1" id="KW-0472">Membrane</keyword>
<dbReference type="InterPro" id="IPR012338">
    <property type="entry name" value="Beta-lactam/transpept-like"/>
</dbReference>
<dbReference type="EMBL" id="PFBF01000018">
    <property type="protein sequence ID" value="PIR86437.1"/>
    <property type="molecule type" value="Genomic_DNA"/>
</dbReference>
<name>A0A2H0UJ63_9BACT</name>
<dbReference type="PANTHER" id="PTHR21581">
    <property type="entry name" value="D-ALANYL-D-ALANINE CARBOXYPEPTIDASE"/>
    <property type="match status" value="1"/>
</dbReference>
<dbReference type="InterPro" id="IPR001967">
    <property type="entry name" value="Peptidase_S11_N"/>
</dbReference>
<protein>
    <recommendedName>
        <fullName evidence="2">Peptidase S11 D-alanyl-D-alanine carboxypeptidase A N-terminal domain-containing protein</fullName>
    </recommendedName>
</protein>
<keyword evidence="1" id="KW-1133">Transmembrane helix</keyword>
<dbReference type="Gene3D" id="3.40.710.10">
    <property type="entry name" value="DD-peptidase/beta-lactamase superfamily"/>
    <property type="match status" value="1"/>
</dbReference>
<dbReference type="GO" id="GO:0009002">
    <property type="term" value="F:serine-type D-Ala-D-Ala carboxypeptidase activity"/>
    <property type="evidence" value="ECO:0007669"/>
    <property type="project" value="InterPro"/>
</dbReference>